<keyword evidence="2" id="KW-1185">Reference proteome</keyword>
<proteinExistence type="predicted"/>
<sequence>MGLVTSTSRCATHVLHSGGKQQTQEGVKKRQSLRDMIAVCLFYYVTPGNSSPLCLDDSGTQTSEC</sequence>
<dbReference type="Proteomes" id="UP000324222">
    <property type="component" value="Unassembled WGS sequence"/>
</dbReference>
<dbReference type="AlphaFoldDB" id="A0A5B7JAU6"/>
<protein>
    <submittedName>
        <fullName evidence="1">Uncharacterized protein</fullName>
    </submittedName>
</protein>
<dbReference type="EMBL" id="VSRR010089536">
    <property type="protein sequence ID" value="MPC91939.1"/>
    <property type="molecule type" value="Genomic_DNA"/>
</dbReference>
<evidence type="ECO:0000313" key="2">
    <source>
        <dbReference type="Proteomes" id="UP000324222"/>
    </source>
</evidence>
<reference evidence="1 2" key="1">
    <citation type="submission" date="2019-05" db="EMBL/GenBank/DDBJ databases">
        <title>Another draft genome of Portunus trituberculatus and its Hox gene families provides insights of decapod evolution.</title>
        <authorList>
            <person name="Jeong J.-H."/>
            <person name="Song I."/>
            <person name="Kim S."/>
            <person name="Choi T."/>
            <person name="Kim D."/>
            <person name="Ryu S."/>
            <person name="Kim W."/>
        </authorList>
    </citation>
    <scope>NUCLEOTIDE SEQUENCE [LARGE SCALE GENOMIC DNA]</scope>
    <source>
        <tissue evidence="1">Muscle</tissue>
    </source>
</reference>
<comment type="caution">
    <text evidence="1">The sequence shown here is derived from an EMBL/GenBank/DDBJ whole genome shotgun (WGS) entry which is preliminary data.</text>
</comment>
<organism evidence="1 2">
    <name type="scientific">Portunus trituberculatus</name>
    <name type="common">Swimming crab</name>
    <name type="synonym">Neptunus trituberculatus</name>
    <dbReference type="NCBI Taxonomy" id="210409"/>
    <lineage>
        <taxon>Eukaryota</taxon>
        <taxon>Metazoa</taxon>
        <taxon>Ecdysozoa</taxon>
        <taxon>Arthropoda</taxon>
        <taxon>Crustacea</taxon>
        <taxon>Multicrustacea</taxon>
        <taxon>Malacostraca</taxon>
        <taxon>Eumalacostraca</taxon>
        <taxon>Eucarida</taxon>
        <taxon>Decapoda</taxon>
        <taxon>Pleocyemata</taxon>
        <taxon>Brachyura</taxon>
        <taxon>Eubrachyura</taxon>
        <taxon>Portunoidea</taxon>
        <taxon>Portunidae</taxon>
        <taxon>Portuninae</taxon>
        <taxon>Portunus</taxon>
    </lineage>
</organism>
<evidence type="ECO:0000313" key="1">
    <source>
        <dbReference type="EMBL" id="MPC91939.1"/>
    </source>
</evidence>
<name>A0A5B7JAU6_PORTR</name>
<accession>A0A5B7JAU6</accession>
<gene>
    <name evidence="1" type="ORF">E2C01_087005</name>
</gene>